<dbReference type="AlphaFoldDB" id="A0A9P5DR72"/>
<comment type="caution">
    <text evidence="1">The sequence shown here is derived from an EMBL/GenBank/DDBJ whole genome shotgun (WGS) entry which is preliminary data.</text>
</comment>
<accession>A0A9P5DR72</accession>
<organism evidence="1 2">
    <name type="scientific">Fusarium beomiforme</name>
    <dbReference type="NCBI Taxonomy" id="44412"/>
    <lineage>
        <taxon>Eukaryota</taxon>
        <taxon>Fungi</taxon>
        <taxon>Dikarya</taxon>
        <taxon>Ascomycota</taxon>
        <taxon>Pezizomycotina</taxon>
        <taxon>Sordariomycetes</taxon>
        <taxon>Hypocreomycetidae</taxon>
        <taxon>Hypocreales</taxon>
        <taxon>Nectriaceae</taxon>
        <taxon>Fusarium</taxon>
        <taxon>Fusarium burgessii species complex</taxon>
    </lineage>
</organism>
<dbReference type="EMBL" id="PVQB02001080">
    <property type="protein sequence ID" value="KAF4332410.1"/>
    <property type="molecule type" value="Genomic_DNA"/>
</dbReference>
<dbReference type="PANTHER" id="PTHR38791">
    <property type="entry name" value="ZN(II)2CYS6 TRANSCRIPTION FACTOR (EUROFUNG)-RELATED-RELATED"/>
    <property type="match status" value="1"/>
</dbReference>
<dbReference type="InterPro" id="IPR053175">
    <property type="entry name" value="DHMBA_Reg_Transcription_Factor"/>
</dbReference>
<proteinExistence type="predicted"/>
<keyword evidence="2" id="KW-1185">Reference proteome</keyword>
<sequence length="361" mass="40595">MKAKAAPASALNLAVEAFALANARHLLSSNGKITQMALSRYGASLAAVRRTIMHGKLPSDDMMLMAILTIDMFEIVFMVREEPLKLHSNAIEYLLAARGAGQVLSPIGHALYRMTNRRLQVRQLGLELSPLSVQLACIDLLDLSNPSQSLGAIHLRAQQTLATSRSQLSCGSTAWEDLEHLVWRIEGHLDESQHWQDSLNPSWVPKRIRLSDHPDIFDIFTSSPMPITSQVWIYQDPVISHDMNFFYQGQLALRSMLMDILATMRSLAPDQLERAKLDQQIETHKTTISLIADILVESITPLLGSVELNDEGEPCLTGRKITWCFARGVCWALQQAKRVSVEHKAFTYRVEDWMRRMNGIL</sequence>
<protein>
    <recommendedName>
        <fullName evidence="3">Transcription factor</fullName>
    </recommendedName>
</protein>
<dbReference type="Proteomes" id="UP000730481">
    <property type="component" value="Unassembled WGS sequence"/>
</dbReference>
<reference evidence="1" key="1">
    <citation type="journal article" date="2017" name="Mycologia">
        <title>Fusarium algeriense, sp. nov., a novel toxigenic crown rot pathogen of durum wheat from Algeria is nested in the Fusarium burgessii species complex.</title>
        <authorList>
            <person name="Laraba I."/>
            <person name="Keddad A."/>
            <person name="Boureghda H."/>
            <person name="Abdallah N."/>
            <person name="Vaughan M.M."/>
            <person name="Proctor R.H."/>
            <person name="Busman M."/>
            <person name="O'Donnell K."/>
        </authorList>
    </citation>
    <scope>NUCLEOTIDE SEQUENCE</scope>
    <source>
        <strain evidence="1">NRRL 25174</strain>
    </source>
</reference>
<evidence type="ECO:0000313" key="1">
    <source>
        <dbReference type="EMBL" id="KAF4332410.1"/>
    </source>
</evidence>
<evidence type="ECO:0000313" key="2">
    <source>
        <dbReference type="Proteomes" id="UP000730481"/>
    </source>
</evidence>
<reference evidence="1" key="2">
    <citation type="submission" date="2020-02" db="EMBL/GenBank/DDBJ databases">
        <title>Identification and distribution of gene clusters putatively required for synthesis of sphingolipid metabolism inhibitors in phylogenetically diverse species of the filamentous fungus Fusarium.</title>
        <authorList>
            <person name="Kim H.-S."/>
            <person name="Busman M."/>
            <person name="Brown D.W."/>
            <person name="Divon H."/>
            <person name="Uhlig S."/>
            <person name="Proctor R.H."/>
        </authorList>
    </citation>
    <scope>NUCLEOTIDE SEQUENCE</scope>
    <source>
        <strain evidence="1">NRRL 25174</strain>
    </source>
</reference>
<dbReference type="OrthoDB" id="5096720at2759"/>
<name>A0A9P5DR72_9HYPO</name>
<evidence type="ECO:0008006" key="3">
    <source>
        <dbReference type="Google" id="ProtNLM"/>
    </source>
</evidence>
<gene>
    <name evidence="1" type="ORF">FBEOM_13788</name>
</gene>